<comment type="function">
    <text evidence="4">Functions as an E3 ubiquitin ligase.</text>
</comment>
<comment type="pathway">
    <text evidence="1 4">Protein modification; protein ubiquitination.</text>
</comment>
<dbReference type="InterPro" id="IPR003613">
    <property type="entry name" value="Ubox_domain"/>
</dbReference>
<evidence type="ECO:0000256" key="2">
    <source>
        <dbReference type="ARBA" id="ARBA00022679"/>
    </source>
</evidence>
<evidence type="ECO:0000256" key="1">
    <source>
        <dbReference type="ARBA" id="ARBA00004906"/>
    </source>
</evidence>
<evidence type="ECO:0000256" key="4">
    <source>
        <dbReference type="RuleBase" id="RU369093"/>
    </source>
</evidence>
<dbReference type="SUPFAM" id="SSF57850">
    <property type="entry name" value="RING/U-box"/>
    <property type="match status" value="1"/>
</dbReference>
<dbReference type="InterPro" id="IPR045185">
    <property type="entry name" value="PUB22/23/24-like"/>
</dbReference>
<dbReference type="PROSITE" id="PS51698">
    <property type="entry name" value="U_BOX"/>
    <property type="match status" value="1"/>
</dbReference>
<dbReference type="AlphaFoldDB" id="A0A061GQ56"/>
<keyword evidence="3 4" id="KW-0833">Ubl conjugation pathway</keyword>
<feature type="compositionally biased region" description="Basic and acidic residues" evidence="5">
    <location>
        <begin position="11"/>
        <end position="85"/>
    </location>
</feature>
<evidence type="ECO:0000313" key="7">
    <source>
        <dbReference type="EMBL" id="EOY31543.1"/>
    </source>
</evidence>
<dbReference type="GO" id="GO:0016567">
    <property type="term" value="P:protein ubiquitination"/>
    <property type="evidence" value="ECO:0007669"/>
    <property type="project" value="UniProtKB-UniRule"/>
</dbReference>
<feature type="region of interest" description="Disordered" evidence="5">
    <location>
        <begin position="1"/>
        <end position="93"/>
    </location>
</feature>
<keyword evidence="2 4" id="KW-0808">Transferase</keyword>
<dbReference type="HOGENOM" id="CLU_1039820_0_0_1"/>
<dbReference type="Gramene" id="EOY31543">
    <property type="protein sequence ID" value="EOY31543"/>
    <property type="gene ID" value="TCM_038470"/>
</dbReference>
<dbReference type="UniPathway" id="UPA00143"/>
<dbReference type="PANTHER" id="PTHR22849:SF132">
    <property type="entry name" value="E3 UBIQUITIN-PROTEIN LIGASE PUB23"/>
    <property type="match status" value="1"/>
</dbReference>
<dbReference type="InParanoid" id="A0A061GQ56"/>
<dbReference type="SMART" id="SM00504">
    <property type="entry name" value="Ubox"/>
    <property type="match status" value="1"/>
</dbReference>
<gene>
    <name evidence="7" type="ORF">TCM_038470</name>
</gene>
<dbReference type="Proteomes" id="UP000026915">
    <property type="component" value="Chromosome 9"/>
</dbReference>
<sequence>MTITEQFEIPTFDHERETGKEMPKNEDTDNKKMGTSENKEAELEEKIRKDQTKQGQEKEDGKGEKELEQREKVEKELQREKEHSIGGKSGASPLRKFKEYQSLTLSEIFSRRMGLTRQNNKQRCIKKFSQLHKRQNKLQEKQIQARVRRSKSKQGMDEIDVLLFFIYLVSLEIMKDLVTVSTEITYDRESIEKWLFSGKNTTCPVTKQVIVDCDLTPNHTLKRLIQSWCMLNASHGIERIPTPKPPISKAQITKLLNDALLFCHMFDL</sequence>
<dbReference type="Pfam" id="PF04564">
    <property type="entry name" value="U-box"/>
    <property type="match status" value="1"/>
</dbReference>
<evidence type="ECO:0000256" key="3">
    <source>
        <dbReference type="ARBA" id="ARBA00022786"/>
    </source>
</evidence>
<name>A0A061GQ56_THECC</name>
<evidence type="ECO:0000313" key="8">
    <source>
        <dbReference type="Proteomes" id="UP000026915"/>
    </source>
</evidence>
<feature type="domain" description="U-box" evidence="6">
    <location>
        <begin position="160"/>
        <end position="235"/>
    </location>
</feature>
<evidence type="ECO:0000259" key="6">
    <source>
        <dbReference type="PROSITE" id="PS51698"/>
    </source>
</evidence>
<dbReference type="EMBL" id="CM001887">
    <property type="protein sequence ID" value="EOY31543.1"/>
    <property type="molecule type" value="Genomic_DNA"/>
</dbReference>
<dbReference type="EC" id="2.3.2.27" evidence="4"/>
<dbReference type="PANTHER" id="PTHR22849">
    <property type="entry name" value="WDSAM1 PROTEIN"/>
    <property type="match status" value="1"/>
</dbReference>
<dbReference type="InterPro" id="IPR013083">
    <property type="entry name" value="Znf_RING/FYVE/PHD"/>
</dbReference>
<protein>
    <recommendedName>
        <fullName evidence="4 6">U-box domain-containing protein</fullName>
        <ecNumber evidence="4">2.3.2.27</ecNumber>
    </recommendedName>
    <alternativeName>
        <fullName evidence="4">RING-type E3 ubiquitin transferase PUB</fullName>
    </alternativeName>
</protein>
<reference evidence="7 8" key="1">
    <citation type="journal article" date="2013" name="Genome Biol.">
        <title>The genome sequence of the most widely cultivated cacao type and its use to identify candidate genes regulating pod color.</title>
        <authorList>
            <person name="Motamayor J.C."/>
            <person name="Mockaitis K."/>
            <person name="Schmutz J."/>
            <person name="Haiminen N."/>
            <person name="Iii D.L."/>
            <person name="Cornejo O."/>
            <person name="Findley S.D."/>
            <person name="Zheng P."/>
            <person name="Utro F."/>
            <person name="Royaert S."/>
            <person name="Saski C."/>
            <person name="Jenkins J."/>
            <person name="Podicheti R."/>
            <person name="Zhao M."/>
            <person name="Scheffler B.E."/>
            <person name="Stack J.C."/>
            <person name="Feltus F.A."/>
            <person name="Mustiga G.M."/>
            <person name="Amores F."/>
            <person name="Phillips W."/>
            <person name="Marelli J.P."/>
            <person name="May G.D."/>
            <person name="Shapiro H."/>
            <person name="Ma J."/>
            <person name="Bustamante C.D."/>
            <person name="Schnell R.J."/>
            <person name="Main D."/>
            <person name="Gilbert D."/>
            <person name="Parida L."/>
            <person name="Kuhn D.N."/>
        </authorList>
    </citation>
    <scope>NUCLEOTIDE SEQUENCE [LARGE SCALE GENOMIC DNA]</scope>
    <source>
        <strain evidence="8">cv. Matina 1-6</strain>
    </source>
</reference>
<evidence type="ECO:0000256" key="5">
    <source>
        <dbReference type="SAM" id="MobiDB-lite"/>
    </source>
</evidence>
<dbReference type="eggNOG" id="ENOG502QR1A">
    <property type="taxonomic scope" value="Eukaryota"/>
</dbReference>
<accession>A0A061GQ56</accession>
<proteinExistence type="predicted"/>
<dbReference type="Gene3D" id="3.30.40.10">
    <property type="entry name" value="Zinc/RING finger domain, C3HC4 (zinc finger)"/>
    <property type="match status" value="1"/>
</dbReference>
<organism evidence="7 8">
    <name type="scientific">Theobroma cacao</name>
    <name type="common">Cacao</name>
    <name type="synonym">Cocoa</name>
    <dbReference type="NCBI Taxonomy" id="3641"/>
    <lineage>
        <taxon>Eukaryota</taxon>
        <taxon>Viridiplantae</taxon>
        <taxon>Streptophyta</taxon>
        <taxon>Embryophyta</taxon>
        <taxon>Tracheophyta</taxon>
        <taxon>Spermatophyta</taxon>
        <taxon>Magnoliopsida</taxon>
        <taxon>eudicotyledons</taxon>
        <taxon>Gunneridae</taxon>
        <taxon>Pentapetalae</taxon>
        <taxon>rosids</taxon>
        <taxon>malvids</taxon>
        <taxon>Malvales</taxon>
        <taxon>Malvaceae</taxon>
        <taxon>Byttnerioideae</taxon>
        <taxon>Theobroma</taxon>
    </lineage>
</organism>
<dbReference type="GO" id="GO:0061630">
    <property type="term" value="F:ubiquitin protein ligase activity"/>
    <property type="evidence" value="ECO:0007669"/>
    <property type="project" value="UniProtKB-UniRule"/>
</dbReference>
<keyword evidence="8" id="KW-1185">Reference proteome</keyword>
<comment type="catalytic activity">
    <reaction evidence="4">
        <text>S-ubiquitinyl-[E2 ubiquitin-conjugating enzyme]-L-cysteine + [acceptor protein]-L-lysine = [E2 ubiquitin-conjugating enzyme]-L-cysteine + N(6)-ubiquitinyl-[acceptor protein]-L-lysine.</text>
        <dbReference type="EC" id="2.3.2.27"/>
    </reaction>
</comment>